<gene>
    <name evidence="2" type="primary">yiiM</name>
    <name evidence="2" type="ORF">CFBP498_33320</name>
    <name evidence="3" type="ORF">R4K57_17040</name>
</gene>
<dbReference type="InterPro" id="IPR005302">
    <property type="entry name" value="MoCF_Sase_C"/>
</dbReference>
<evidence type="ECO:0000313" key="2">
    <source>
        <dbReference type="EMBL" id="CAD0348089.1"/>
    </source>
</evidence>
<dbReference type="EMBL" id="JAWMQI010000074">
    <property type="protein sequence ID" value="MDV7250072.1"/>
    <property type="molecule type" value="Genomic_DNA"/>
</dbReference>
<dbReference type="Pfam" id="PF03473">
    <property type="entry name" value="MOSC"/>
    <property type="match status" value="1"/>
</dbReference>
<dbReference type="PANTHER" id="PTHR30212:SF2">
    <property type="entry name" value="PROTEIN YIIM"/>
    <property type="match status" value="1"/>
</dbReference>
<dbReference type="SUPFAM" id="SSF50800">
    <property type="entry name" value="PK beta-barrel domain-like"/>
    <property type="match status" value="1"/>
</dbReference>
<dbReference type="GO" id="GO:0003824">
    <property type="term" value="F:catalytic activity"/>
    <property type="evidence" value="ECO:0007669"/>
    <property type="project" value="InterPro"/>
</dbReference>
<name>A0A6V7EA75_9XANT</name>
<keyword evidence="4" id="KW-1185">Reference proteome</keyword>
<dbReference type="Gene3D" id="2.40.33.20">
    <property type="entry name" value="PK beta-barrel domain-like"/>
    <property type="match status" value="1"/>
</dbReference>
<dbReference type="EMBL" id="LR828257">
    <property type="protein sequence ID" value="CAD0348089.1"/>
    <property type="molecule type" value="Genomic_DNA"/>
</dbReference>
<evidence type="ECO:0000313" key="5">
    <source>
        <dbReference type="Proteomes" id="UP001187425"/>
    </source>
</evidence>
<dbReference type="EMBL" id="LR828257">
    <property type="protein sequence ID" value="CAD0348093.1"/>
    <property type="molecule type" value="Genomic_DNA"/>
</dbReference>
<accession>A0A6V7EA75</accession>
<reference evidence="2 4" key="1">
    <citation type="submission" date="2020-07" db="EMBL/GenBank/DDBJ databases">
        <authorList>
            <person name="Pothier F. J."/>
        </authorList>
    </citation>
    <scope>NUCLEOTIDE SEQUENCE [LARGE SCALE GENOMIC DNA]</scope>
    <source>
        <strain evidence="2 4">CFBP 498</strain>
    </source>
</reference>
<dbReference type="PANTHER" id="PTHR30212">
    <property type="entry name" value="PROTEIN YIIM"/>
    <property type="match status" value="1"/>
</dbReference>
<protein>
    <submittedName>
        <fullName evidence="3">MOSC domain-containing protein</fullName>
    </submittedName>
    <submittedName>
        <fullName evidence="2">Protein YiiM</fullName>
    </submittedName>
</protein>
<dbReference type="Proteomes" id="UP000515406">
    <property type="component" value="Chromosome"/>
</dbReference>
<dbReference type="GO" id="GO:0030170">
    <property type="term" value="F:pyridoxal phosphate binding"/>
    <property type="evidence" value="ECO:0007669"/>
    <property type="project" value="InterPro"/>
</dbReference>
<dbReference type="InterPro" id="IPR011037">
    <property type="entry name" value="Pyrv_Knase-like_insert_dom_sf"/>
</dbReference>
<dbReference type="Proteomes" id="UP001187425">
    <property type="component" value="Unassembled WGS sequence"/>
</dbReference>
<reference evidence="3 5" key="2">
    <citation type="submission" date="2023-10" db="EMBL/GenBank/DDBJ databases">
        <title>A new tool for lettuce pathogen research.</title>
        <authorList>
            <person name="Horton K.N."/>
            <person name="Cseke L.J."/>
            <person name="Badiwe M."/>
            <person name="Tesfaye D."/>
            <person name="Klein A."/>
            <person name="Su J."/>
            <person name="Potnis N."/>
            <person name="Gassmann W."/>
        </authorList>
    </citation>
    <scope>NUCLEOTIDE SEQUENCE [LARGE SCALE GENOMIC DNA]</scope>
    <source>
        <strain evidence="3 5">JSKH1901</strain>
    </source>
</reference>
<sequence length="240" mass="26671">MTTPATRVQWPALAITIDSVATGVARDFTRPGSRSAIDKRAVDGTVRVGPGGLEGDEQGDRRVHGGPDKAIHHYPRDHYAAWQTELGAHALLETAGAFGENLSSVGLTEADVCLGDRFALGTAVVEVSQLRQPCWKLSDRFGVRDLARRVQATGRTGWYYRVLQTGEIAAGEMLTLQQRPYPQWTLSRLQQLLYARDVDVAAITEVLHLPLVPSWQALFERRLQRREIESWSKRLDDASD</sequence>
<dbReference type="InterPro" id="IPR005163">
    <property type="entry name" value="Tri_helical_YiiM-like"/>
</dbReference>
<dbReference type="PROSITE" id="PS51340">
    <property type="entry name" value="MOSC"/>
    <property type="match status" value="1"/>
</dbReference>
<proteinExistence type="predicted"/>
<organism evidence="2 4">
    <name type="scientific">Xanthomonas hortorum pv. vitians</name>
    <dbReference type="NCBI Taxonomy" id="83224"/>
    <lineage>
        <taxon>Bacteria</taxon>
        <taxon>Pseudomonadati</taxon>
        <taxon>Pseudomonadota</taxon>
        <taxon>Gammaproteobacteria</taxon>
        <taxon>Lysobacterales</taxon>
        <taxon>Lysobacteraceae</taxon>
        <taxon>Xanthomonas</taxon>
    </lineage>
</organism>
<dbReference type="RefSeq" id="WP_074057558.1">
    <property type="nucleotide sequence ID" value="NZ_CP060399.1"/>
</dbReference>
<dbReference type="GeneID" id="55511463"/>
<dbReference type="AlphaFoldDB" id="A0A6V7EA75"/>
<evidence type="ECO:0000313" key="3">
    <source>
        <dbReference type="EMBL" id="MDV7250072.1"/>
    </source>
</evidence>
<dbReference type="Pfam" id="PF03475">
    <property type="entry name" value="YiiM_3-alpha"/>
    <property type="match status" value="1"/>
</dbReference>
<feature type="domain" description="MOSC" evidence="1">
    <location>
        <begin position="40"/>
        <end position="177"/>
    </location>
</feature>
<dbReference type="GO" id="GO:0030151">
    <property type="term" value="F:molybdenum ion binding"/>
    <property type="evidence" value="ECO:0007669"/>
    <property type="project" value="InterPro"/>
</dbReference>
<evidence type="ECO:0000313" key="4">
    <source>
        <dbReference type="Proteomes" id="UP000515406"/>
    </source>
</evidence>
<dbReference type="InterPro" id="IPR052353">
    <property type="entry name" value="Benzoxazolinone_Detox_Enz"/>
</dbReference>
<evidence type="ECO:0000259" key="1">
    <source>
        <dbReference type="PROSITE" id="PS51340"/>
    </source>
</evidence>